<dbReference type="Pfam" id="PF10553">
    <property type="entry name" value="MSV199"/>
    <property type="match status" value="1"/>
</dbReference>
<dbReference type="OrthoDB" id="560607at2759"/>
<organism evidence="4 5">
    <name type="scientific">Tetrabaena socialis</name>
    <dbReference type="NCBI Taxonomy" id="47790"/>
    <lineage>
        <taxon>Eukaryota</taxon>
        <taxon>Viridiplantae</taxon>
        <taxon>Chlorophyta</taxon>
        <taxon>core chlorophytes</taxon>
        <taxon>Chlorophyceae</taxon>
        <taxon>CS clade</taxon>
        <taxon>Chlamydomonadales</taxon>
        <taxon>Tetrabaenaceae</taxon>
        <taxon>Tetrabaena</taxon>
    </lineage>
</organism>
<feature type="region of interest" description="Disordered" evidence="2">
    <location>
        <begin position="324"/>
        <end position="354"/>
    </location>
</feature>
<feature type="coiled-coil region" evidence="1">
    <location>
        <begin position="147"/>
        <end position="195"/>
    </location>
</feature>
<dbReference type="EMBL" id="PGGS01000569">
    <property type="protein sequence ID" value="PNH02954.1"/>
    <property type="molecule type" value="Genomic_DNA"/>
</dbReference>
<proteinExistence type="predicted"/>
<sequence length="439" mass="51439">MMTLDNNHNELLDILRSELTGHEQQLFITGFAAYLQYDSRKDFVVDLDNVYTWLGFTRKNNTKRLLAQSLTEGVHYRSGPVLLLPKEQQKDEHRGGSNKEQILMTIHGFKQLCMAANTDKGRRVREYYISMEEILFEYTRCNAVKERERFNATIEEANMEVQMSKKEAEKSKKEAEEAKAIAAIKEEELTRFKARTYDEVPKDDNVYIRKEASELNTDRHKIGRSFDTKRRESQLNTGSAQGSKIIYERSTLNAKLIEDVAYVALKRYHCNREHYNSRVEHSVDVLDLACTMVDTLASSYEHIGRDDLCNMMVAKIRSLQTIKPEQSLHDEEEEEEEEEVEDVGNEDEAIRTEEMHEAQQVREWLEREIIITGRREDILLVADLKRMYRFHGRRFVEYIKAFFKVLDGDVEYVERCNVKVDGLWETKRGVIRGVARRLV</sequence>
<evidence type="ECO:0000313" key="5">
    <source>
        <dbReference type="Proteomes" id="UP000236333"/>
    </source>
</evidence>
<reference evidence="4 5" key="1">
    <citation type="journal article" date="2017" name="Mol. Biol. Evol.">
        <title>The 4-celled Tetrabaena socialis nuclear genome reveals the essential components for genetic control of cell number at the origin of multicellularity in the volvocine lineage.</title>
        <authorList>
            <person name="Featherston J."/>
            <person name="Arakaki Y."/>
            <person name="Hanschen E.R."/>
            <person name="Ferris P.J."/>
            <person name="Michod R.E."/>
            <person name="Olson B.J.S.C."/>
            <person name="Nozaki H."/>
            <person name="Durand P.M."/>
        </authorList>
    </citation>
    <scope>NUCLEOTIDE SEQUENCE [LARGE SCALE GENOMIC DNA]</scope>
    <source>
        <strain evidence="4 5">NIES-571</strain>
    </source>
</reference>
<evidence type="ECO:0000256" key="1">
    <source>
        <dbReference type="SAM" id="Coils"/>
    </source>
</evidence>
<feature type="domain" description="MSV199" evidence="3">
    <location>
        <begin position="97"/>
        <end position="135"/>
    </location>
</feature>
<protein>
    <recommendedName>
        <fullName evidence="3">MSV199 domain-containing protein</fullName>
    </recommendedName>
</protein>
<dbReference type="InterPro" id="IPR018879">
    <property type="entry name" value="MSV199_dom"/>
</dbReference>
<comment type="caution">
    <text evidence="4">The sequence shown here is derived from an EMBL/GenBank/DDBJ whole genome shotgun (WGS) entry which is preliminary data.</text>
</comment>
<evidence type="ECO:0000256" key="2">
    <source>
        <dbReference type="SAM" id="MobiDB-lite"/>
    </source>
</evidence>
<accession>A0A2J7ZRQ7</accession>
<keyword evidence="1" id="KW-0175">Coiled coil</keyword>
<gene>
    <name evidence="4" type="ORF">TSOC_011022</name>
</gene>
<dbReference type="AlphaFoldDB" id="A0A2J7ZRQ7"/>
<feature type="compositionally biased region" description="Acidic residues" evidence="2">
    <location>
        <begin position="330"/>
        <end position="347"/>
    </location>
</feature>
<keyword evidence="5" id="KW-1185">Reference proteome</keyword>
<evidence type="ECO:0000313" key="4">
    <source>
        <dbReference type="EMBL" id="PNH02954.1"/>
    </source>
</evidence>
<dbReference type="Proteomes" id="UP000236333">
    <property type="component" value="Unassembled WGS sequence"/>
</dbReference>
<name>A0A2J7ZRQ7_9CHLO</name>
<evidence type="ECO:0000259" key="3">
    <source>
        <dbReference type="Pfam" id="PF10553"/>
    </source>
</evidence>